<comment type="subcellular location">
    <subcellularLocation>
        <location evidence="1">Secreted</location>
    </subcellularLocation>
</comment>
<sequence>MKWFCSSSSSLFLVVLVLFPALPRAKYADHPGTGGFREDSSRQGANGSHFLHQQVKRYLLPITPPFLEIESDLKVVNCKKSEGFCQDYCNYMETQVGYCVHKKYACCLHRHVLKGSILC</sequence>
<keyword evidence="3" id="KW-0929">Antimicrobial</keyword>
<evidence type="ECO:0000256" key="7">
    <source>
        <dbReference type="ARBA" id="ARBA00045473"/>
    </source>
</evidence>
<evidence type="ECO:0000256" key="6">
    <source>
        <dbReference type="ARBA" id="ARBA00023022"/>
    </source>
</evidence>
<keyword evidence="5" id="KW-0211">Defensin</keyword>
<evidence type="ECO:0000259" key="9">
    <source>
        <dbReference type="Pfam" id="PF00711"/>
    </source>
</evidence>
<dbReference type="SUPFAM" id="SSF57392">
    <property type="entry name" value="Defensin-like"/>
    <property type="match status" value="1"/>
</dbReference>
<evidence type="ECO:0000256" key="2">
    <source>
        <dbReference type="ARBA" id="ARBA00022525"/>
    </source>
</evidence>
<dbReference type="PANTHER" id="PTHR14081">
    <property type="entry name" value="SPERM-ASSOCIATED ANTIGEN 11A-RELATED-RELATED"/>
    <property type="match status" value="1"/>
</dbReference>
<dbReference type="Proteomes" id="UP001652624">
    <property type="component" value="Chromosome 2"/>
</dbReference>
<keyword evidence="4 8" id="KW-0732">Signal</keyword>
<dbReference type="PANTHER" id="PTHR14081:SF1">
    <property type="entry name" value="SPERM-ASSOCIATED ANTIGEN 11A-RELATED"/>
    <property type="match status" value="1"/>
</dbReference>
<dbReference type="InterPro" id="IPR001855">
    <property type="entry name" value="Defensin_beta-like"/>
</dbReference>
<proteinExistence type="predicted"/>
<organism evidence="10 11">
    <name type="scientific">Erinaceus europaeus</name>
    <name type="common">Western European hedgehog</name>
    <dbReference type="NCBI Taxonomy" id="9365"/>
    <lineage>
        <taxon>Eukaryota</taxon>
        <taxon>Metazoa</taxon>
        <taxon>Chordata</taxon>
        <taxon>Craniata</taxon>
        <taxon>Vertebrata</taxon>
        <taxon>Euteleostomi</taxon>
        <taxon>Mammalia</taxon>
        <taxon>Eutheria</taxon>
        <taxon>Laurasiatheria</taxon>
        <taxon>Eulipotyphla</taxon>
        <taxon>Erinaceidae</taxon>
        <taxon>Erinaceinae</taxon>
        <taxon>Erinaceus</taxon>
    </lineage>
</organism>
<gene>
    <name evidence="11" type="primary">LOC132532802</name>
</gene>
<reference evidence="10" key="1">
    <citation type="submission" date="2025-05" db="UniProtKB">
        <authorList>
            <consortium name="RefSeq"/>
        </authorList>
    </citation>
    <scope>NUCLEOTIDE SEQUENCE [LARGE SCALE GENOMIC DNA]</scope>
</reference>
<feature type="domain" description="Beta-defensin-like" evidence="9">
    <location>
        <begin position="76"/>
        <end position="107"/>
    </location>
</feature>
<dbReference type="GeneID" id="132532802"/>
<keyword evidence="10" id="KW-1185">Reference proteome</keyword>
<evidence type="ECO:0000313" key="10">
    <source>
        <dbReference type="Proteomes" id="UP001652624"/>
    </source>
</evidence>
<dbReference type="Pfam" id="PF05324">
    <property type="entry name" value="Sperm_Ag_HE2"/>
    <property type="match status" value="1"/>
</dbReference>
<evidence type="ECO:0000313" key="11">
    <source>
        <dbReference type="RefSeq" id="XP_060027899.1"/>
    </source>
</evidence>
<accession>A0ABM3VU87</accession>
<evidence type="ECO:0000256" key="3">
    <source>
        <dbReference type="ARBA" id="ARBA00022529"/>
    </source>
</evidence>
<dbReference type="RefSeq" id="XP_060027899.1">
    <property type="nucleotide sequence ID" value="XM_060171916.1"/>
</dbReference>
<dbReference type="InterPro" id="IPR007988">
    <property type="entry name" value="Sperm_Ag_11A_B"/>
</dbReference>
<keyword evidence="6" id="KW-0044">Antibiotic</keyword>
<comment type="function">
    <text evidence="7">Has antimicrobial activity against E.coli. Plays a role in the defense response in the male reproductive tract, contributing to sperm maturation, storage and protection.</text>
</comment>
<feature type="signal peptide" evidence="8">
    <location>
        <begin position="1"/>
        <end position="28"/>
    </location>
</feature>
<evidence type="ECO:0000256" key="8">
    <source>
        <dbReference type="SAM" id="SignalP"/>
    </source>
</evidence>
<reference evidence="11" key="2">
    <citation type="submission" date="2025-08" db="UniProtKB">
        <authorList>
            <consortium name="RefSeq"/>
        </authorList>
    </citation>
    <scope>IDENTIFICATION</scope>
</reference>
<evidence type="ECO:0000256" key="4">
    <source>
        <dbReference type="ARBA" id="ARBA00022729"/>
    </source>
</evidence>
<dbReference type="Pfam" id="PF00711">
    <property type="entry name" value="Defensin_beta"/>
    <property type="match status" value="1"/>
</dbReference>
<evidence type="ECO:0000256" key="5">
    <source>
        <dbReference type="ARBA" id="ARBA00022940"/>
    </source>
</evidence>
<keyword evidence="2" id="KW-0964">Secreted</keyword>
<evidence type="ECO:0000256" key="1">
    <source>
        <dbReference type="ARBA" id="ARBA00004613"/>
    </source>
</evidence>
<name>A0ABM3VU87_ERIEU</name>
<protein>
    <submittedName>
        <fullName evidence="11">Sperm-associated antigen 11B-like</fullName>
    </submittedName>
</protein>
<feature type="chain" id="PRO_5046608453" evidence="8">
    <location>
        <begin position="29"/>
        <end position="119"/>
    </location>
</feature>